<comment type="function">
    <text evidence="14">Fluoride-specific ion channel. Important for reducing fluoride concentration in the cell, thus reducing its toxicity.</text>
</comment>
<dbReference type="EMBL" id="QXDF01000001">
    <property type="protein sequence ID" value="RIA56521.1"/>
    <property type="molecule type" value="Genomic_DNA"/>
</dbReference>
<comment type="caution">
    <text evidence="15">The sequence shown here is derived from an EMBL/GenBank/DDBJ whole genome shotgun (WGS) entry which is preliminary data.</text>
</comment>
<comment type="subcellular location">
    <subcellularLocation>
        <location evidence="1 14">Cell membrane</location>
        <topology evidence="1 14">Multi-pass membrane protein</topology>
    </subcellularLocation>
</comment>
<feature type="transmembrane region" description="Helical" evidence="14">
    <location>
        <begin position="40"/>
        <end position="59"/>
    </location>
</feature>
<keyword evidence="11 14" id="KW-0407">Ion channel</keyword>
<dbReference type="PANTHER" id="PTHR28259">
    <property type="entry name" value="FLUORIDE EXPORT PROTEIN 1-RELATED"/>
    <property type="match status" value="1"/>
</dbReference>
<keyword evidence="10 14" id="KW-0472">Membrane</keyword>
<dbReference type="GO" id="GO:0046872">
    <property type="term" value="F:metal ion binding"/>
    <property type="evidence" value="ECO:0007669"/>
    <property type="project" value="UniProtKB-KW"/>
</dbReference>
<keyword evidence="8 14" id="KW-0915">Sodium</keyword>
<dbReference type="GO" id="GO:0062054">
    <property type="term" value="F:fluoride channel activity"/>
    <property type="evidence" value="ECO:0007669"/>
    <property type="project" value="UniProtKB-UniRule"/>
</dbReference>
<feature type="binding site" evidence="14">
    <location>
        <position position="77"/>
    </location>
    <ligand>
        <name>Na(+)</name>
        <dbReference type="ChEBI" id="CHEBI:29101"/>
        <note>structural</note>
    </ligand>
</feature>
<dbReference type="AlphaFoldDB" id="A0A397QE51"/>
<gene>
    <name evidence="14" type="primary">fluC</name>
    <name evidence="14" type="synonym">crcB</name>
    <name evidence="15" type="ORF">BXY53_1627</name>
</gene>
<dbReference type="GO" id="GO:0140114">
    <property type="term" value="P:cellular detoxification of fluoride"/>
    <property type="evidence" value="ECO:0007669"/>
    <property type="project" value="UniProtKB-UniRule"/>
</dbReference>
<evidence type="ECO:0000256" key="7">
    <source>
        <dbReference type="ARBA" id="ARBA00022989"/>
    </source>
</evidence>
<evidence type="ECO:0000256" key="4">
    <source>
        <dbReference type="ARBA" id="ARBA00022519"/>
    </source>
</evidence>
<dbReference type="GO" id="GO:0005886">
    <property type="term" value="C:plasma membrane"/>
    <property type="evidence" value="ECO:0007669"/>
    <property type="project" value="UniProtKB-SubCell"/>
</dbReference>
<keyword evidence="6 14" id="KW-0479">Metal-binding</keyword>
<evidence type="ECO:0000256" key="14">
    <source>
        <dbReference type="HAMAP-Rule" id="MF_00454"/>
    </source>
</evidence>
<protein>
    <recommendedName>
        <fullName evidence="14">Fluoride-specific ion channel FluC</fullName>
    </recommendedName>
</protein>
<comment type="activity regulation">
    <text evidence="14">Na(+) is not transported, but it plays an essential structural role and its presence is essential for fluoride channel function.</text>
</comment>
<proteinExistence type="inferred from homology"/>
<dbReference type="NCBIfam" id="NF010791">
    <property type="entry name" value="PRK14195.1"/>
    <property type="match status" value="1"/>
</dbReference>
<feature type="binding site" evidence="14">
    <location>
        <position position="80"/>
    </location>
    <ligand>
        <name>Na(+)</name>
        <dbReference type="ChEBI" id="CHEBI:29101"/>
        <note>structural</note>
    </ligand>
</feature>
<evidence type="ECO:0000313" key="16">
    <source>
        <dbReference type="Proteomes" id="UP000266273"/>
    </source>
</evidence>
<evidence type="ECO:0000256" key="1">
    <source>
        <dbReference type="ARBA" id="ARBA00004651"/>
    </source>
</evidence>
<keyword evidence="9 14" id="KW-0406">Ion transport</keyword>
<keyword evidence="3 14" id="KW-1003">Cell membrane</keyword>
<reference evidence="15 16" key="1">
    <citation type="submission" date="2018-08" db="EMBL/GenBank/DDBJ databases">
        <title>Genomic Encyclopedia of Archaeal and Bacterial Type Strains, Phase II (KMG-II): from individual species to whole genera.</title>
        <authorList>
            <person name="Goeker M."/>
        </authorList>
    </citation>
    <scope>NUCLEOTIDE SEQUENCE [LARGE SCALE GENOMIC DNA]</scope>
    <source>
        <strain evidence="15 16">DSM 5002</strain>
    </source>
</reference>
<sequence length="128" mass="13089">MSMTLVFLAAAGGAIGAALRHLTNILCGQLFGSSFPWGTFAVNVIGSLAIGLVFAGLAVRWSAPLEARTFLVTGVLGGFTTFSAFSMDFAALVERKAYLSAAGYAGGTVALCFLAVFAGLAVGRAIFQ</sequence>
<comment type="similarity">
    <text evidence="12 14">Belongs to the fluoride channel Fluc/FEX (TC 1.A.43) family.</text>
</comment>
<evidence type="ECO:0000256" key="9">
    <source>
        <dbReference type="ARBA" id="ARBA00023065"/>
    </source>
</evidence>
<evidence type="ECO:0000256" key="6">
    <source>
        <dbReference type="ARBA" id="ARBA00022723"/>
    </source>
</evidence>
<keyword evidence="5 14" id="KW-0812">Transmembrane</keyword>
<keyword evidence="16" id="KW-1185">Reference proteome</keyword>
<dbReference type="InterPro" id="IPR003691">
    <property type="entry name" value="FluC"/>
</dbReference>
<evidence type="ECO:0000256" key="12">
    <source>
        <dbReference type="ARBA" id="ARBA00035120"/>
    </source>
</evidence>
<evidence type="ECO:0000256" key="10">
    <source>
        <dbReference type="ARBA" id="ARBA00023136"/>
    </source>
</evidence>
<dbReference type="NCBIfam" id="TIGR00494">
    <property type="entry name" value="crcB"/>
    <property type="match status" value="1"/>
</dbReference>
<evidence type="ECO:0000256" key="2">
    <source>
        <dbReference type="ARBA" id="ARBA00022448"/>
    </source>
</evidence>
<evidence type="ECO:0000256" key="13">
    <source>
        <dbReference type="ARBA" id="ARBA00035585"/>
    </source>
</evidence>
<keyword evidence="2 14" id="KW-0813">Transport</keyword>
<evidence type="ECO:0000256" key="3">
    <source>
        <dbReference type="ARBA" id="ARBA00022475"/>
    </source>
</evidence>
<evidence type="ECO:0000256" key="11">
    <source>
        <dbReference type="ARBA" id="ARBA00023303"/>
    </source>
</evidence>
<dbReference type="PANTHER" id="PTHR28259:SF18">
    <property type="entry name" value="FLUORIDE-SPECIFIC ION CHANNEL FLUC"/>
    <property type="match status" value="1"/>
</dbReference>
<dbReference type="Proteomes" id="UP000266273">
    <property type="component" value="Unassembled WGS sequence"/>
</dbReference>
<organism evidence="15 16">
    <name type="scientific">Dichotomicrobium thermohalophilum</name>
    <dbReference type="NCBI Taxonomy" id="933063"/>
    <lineage>
        <taxon>Bacteria</taxon>
        <taxon>Pseudomonadati</taxon>
        <taxon>Pseudomonadota</taxon>
        <taxon>Alphaproteobacteria</taxon>
        <taxon>Hyphomicrobiales</taxon>
        <taxon>Hyphomicrobiaceae</taxon>
        <taxon>Dichotomicrobium</taxon>
    </lineage>
</organism>
<keyword evidence="7 14" id="KW-1133">Transmembrane helix</keyword>
<evidence type="ECO:0000256" key="8">
    <source>
        <dbReference type="ARBA" id="ARBA00023053"/>
    </source>
</evidence>
<evidence type="ECO:0000313" key="15">
    <source>
        <dbReference type="EMBL" id="RIA56521.1"/>
    </source>
</evidence>
<name>A0A397QE51_9HYPH</name>
<evidence type="ECO:0000256" key="5">
    <source>
        <dbReference type="ARBA" id="ARBA00022692"/>
    </source>
</evidence>
<feature type="transmembrane region" description="Helical" evidence="14">
    <location>
        <begin position="71"/>
        <end position="92"/>
    </location>
</feature>
<dbReference type="Pfam" id="PF02537">
    <property type="entry name" value="CRCB"/>
    <property type="match status" value="1"/>
</dbReference>
<feature type="transmembrane region" description="Helical" evidence="14">
    <location>
        <begin position="104"/>
        <end position="127"/>
    </location>
</feature>
<keyword evidence="4" id="KW-0997">Cell inner membrane</keyword>
<comment type="catalytic activity">
    <reaction evidence="13">
        <text>fluoride(in) = fluoride(out)</text>
        <dbReference type="Rhea" id="RHEA:76159"/>
        <dbReference type="ChEBI" id="CHEBI:17051"/>
    </reaction>
    <physiologicalReaction direction="left-to-right" evidence="13">
        <dbReference type="Rhea" id="RHEA:76160"/>
    </physiologicalReaction>
</comment>
<accession>A0A397QE51</accession>
<dbReference type="HAMAP" id="MF_00454">
    <property type="entry name" value="FluC"/>
    <property type="match status" value="1"/>
</dbReference>